<feature type="transmembrane region" description="Helical" evidence="1">
    <location>
        <begin position="33"/>
        <end position="54"/>
    </location>
</feature>
<evidence type="ECO:0000313" key="2">
    <source>
        <dbReference type="EMBL" id="QHS84145.1"/>
    </source>
</evidence>
<organism evidence="2">
    <name type="scientific">viral metagenome</name>
    <dbReference type="NCBI Taxonomy" id="1070528"/>
    <lineage>
        <taxon>unclassified sequences</taxon>
        <taxon>metagenomes</taxon>
        <taxon>organismal metagenomes</taxon>
    </lineage>
</organism>
<reference evidence="2" key="1">
    <citation type="journal article" date="2020" name="Nature">
        <title>Giant virus diversity and host interactions through global metagenomics.</title>
        <authorList>
            <person name="Schulz F."/>
            <person name="Roux S."/>
            <person name="Paez-Espino D."/>
            <person name="Jungbluth S."/>
            <person name="Walsh D.A."/>
            <person name="Denef V.J."/>
            <person name="McMahon K.D."/>
            <person name="Konstantinidis K.T."/>
            <person name="Eloe-Fadrosh E.A."/>
            <person name="Kyrpides N.C."/>
            <person name="Woyke T."/>
        </authorList>
    </citation>
    <scope>NUCLEOTIDE SEQUENCE</scope>
    <source>
        <strain evidence="2">GVMAG-S-ERX555965-48</strain>
    </source>
</reference>
<dbReference type="EMBL" id="MN738773">
    <property type="protein sequence ID" value="QHS84145.1"/>
    <property type="molecule type" value="Genomic_DNA"/>
</dbReference>
<proteinExistence type="predicted"/>
<name>A0A6C0AY45_9ZZZZ</name>
<keyword evidence="1" id="KW-0812">Transmembrane</keyword>
<keyword evidence="1" id="KW-0472">Membrane</keyword>
<dbReference type="AlphaFoldDB" id="A0A6C0AY45"/>
<keyword evidence="1" id="KW-1133">Transmembrane helix</keyword>
<feature type="transmembrane region" description="Helical" evidence="1">
    <location>
        <begin position="66"/>
        <end position="84"/>
    </location>
</feature>
<sequence>MEDIKQGKWYNIFTFWIYIWIFLYLYNILPNPFVLFLGMIILDIVFFYPVHIYLYVLDKFKYISTFITKIILLILFHTLPFLFLPIELNINSIFLCLFLAVIYLFIIYKNKIKFIYFYGEPYLYNIDYKDFLKIRFGNASIIFIILFIINTYKLLELRNGDNMYNLLINTFKK</sequence>
<feature type="transmembrane region" description="Helical" evidence="1">
    <location>
        <begin position="136"/>
        <end position="155"/>
    </location>
</feature>
<feature type="transmembrane region" description="Helical" evidence="1">
    <location>
        <begin position="9"/>
        <end position="27"/>
    </location>
</feature>
<feature type="transmembrane region" description="Helical" evidence="1">
    <location>
        <begin position="90"/>
        <end position="108"/>
    </location>
</feature>
<accession>A0A6C0AY45</accession>
<evidence type="ECO:0000256" key="1">
    <source>
        <dbReference type="SAM" id="Phobius"/>
    </source>
</evidence>
<protein>
    <submittedName>
        <fullName evidence="2">Uncharacterized protein</fullName>
    </submittedName>
</protein>